<name>A0A3N4J2X0_9PEZI</name>
<evidence type="ECO:0000313" key="1">
    <source>
        <dbReference type="EMBL" id="RPA90911.1"/>
    </source>
</evidence>
<keyword evidence="2" id="KW-1185">Reference proteome</keyword>
<dbReference type="EMBL" id="ML120510">
    <property type="protein sequence ID" value="RPA90911.1"/>
    <property type="molecule type" value="Genomic_DNA"/>
</dbReference>
<dbReference type="Proteomes" id="UP000276215">
    <property type="component" value="Unassembled WGS sequence"/>
</dbReference>
<proteinExistence type="predicted"/>
<dbReference type="AlphaFoldDB" id="A0A3N4J2X0"/>
<protein>
    <submittedName>
        <fullName evidence="1">Uncharacterized protein</fullName>
    </submittedName>
</protein>
<accession>A0A3N4J2X0</accession>
<reference evidence="1 2" key="1">
    <citation type="journal article" date="2018" name="Nat. Ecol. Evol.">
        <title>Pezizomycetes genomes reveal the molecular basis of ectomycorrhizal truffle lifestyle.</title>
        <authorList>
            <person name="Murat C."/>
            <person name="Payen T."/>
            <person name="Noel B."/>
            <person name="Kuo A."/>
            <person name="Morin E."/>
            <person name="Chen J."/>
            <person name="Kohler A."/>
            <person name="Krizsan K."/>
            <person name="Balestrini R."/>
            <person name="Da Silva C."/>
            <person name="Montanini B."/>
            <person name="Hainaut M."/>
            <person name="Levati E."/>
            <person name="Barry K.W."/>
            <person name="Belfiori B."/>
            <person name="Cichocki N."/>
            <person name="Clum A."/>
            <person name="Dockter R.B."/>
            <person name="Fauchery L."/>
            <person name="Guy J."/>
            <person name="Iotti M."/>
            <person name="Le Tacon F."/>
            <person name="Lindquist E.A."/>
            <person name="Lipzen A."/>
            <person name="Malagnac F."/>
            <person name="Mello A."/>
            <person name="Molinier V."/>
            <person name="Miyauchi S."/>
            <person name="Poulain J."/>
            <person name="Riccioni C."/>
            <person name="Rubini A."/>
            <person name="Sitrit Y."/>
            <person name="Splivallo R."/>
            <person name="Traeger S."/>
            <person name="Wang M."/>
            <person name="Zifcakova L."/>
            <person name="Wipf D."/>
            <person name="Zambonelli A."/>
            <person name="Paolocci F."/>
            <person name="Nowrousian M."/>
            <person name="Ottonello S."/>
            <person name="Baldrian P."/>
            <person name="Spatafora J.W."/>
            <person name="Henrissat B."/>
            <person name="Nagy L.G."/>
            <person name="Aury J.M."/>
            <person name="Wincker P."/>
            <person name="Grigoriev I.V."/>
            <person name="Bonfante P."/>
            <person name="Martin F.M."/>
        </authorList>
    </citation>
    <scope>NUCLEOTIDE SEQUENCE [LARGE SCALE GENOMIC DNA]</scope>
    <source>
        <strain evidence="1 2">120613-1</strain>
    </source>
</reference>
<gene>
    <name evidence="1" type="ORF">L873DRAFT_370762</name>
</gene>
<sequence length="164" mass="18967">MSWHQLNTHFFSFPSINTNNQIIHQLKVISMYTLNKIQLLAEPSLYLQMSPFKSFFPSFSRCLMWISLSHNGGGNFTQLPYCWRKSKVAVKVALFYNYSLLLRHELLPSLTLFFSVFSSLSAMHNCSWGCSCHSHGNRKTWSCSGSCHLNGHLFSYLHWNCAVF</sequence>
<evidence type="ECO:0000313" key="2">
    <source>
        <dbReference type="Proteomes" id="UP000276215"/>
    </source>
</evidence>
<organism evidence="1 2">
    <name type="scientific">Choiromyces venosus 120613-1</name>
    <dbReference type="NCBI Taxonomy" id="1336337"/>
    <lineage>
        <taxon>Eukaryota</taxon>
        <taxon>Fungi</taxon>
        <taxon>Dikarya</taxon>
        <taxon>Ascomycota</taxon>
        <taxon>Pezizomycotina</taxon>
        <taxon>Pezizomycetes</taxon>
        <taxon>Pezizales</taxon>
        <taxon>Tuberaceae</taxon>
        <taxon>Choiromyces</taxon>
    </lineage>
</organism>